<dbReference type="Proteomes" id="UP001054945">
    <property type="component" value="Unassembled WGS sequence"/>
</dbReference>
<organism evidence="1 2">
    <name type="scientific">Caerostris extrusa</name>
    <name type="common">Bark spider</name>
    <name type="synonym">Caerostris bankana</name>
    <dbReference type="NCBI Taxonomy" id="172846"/>
    <lineage>
        <taxon>Eukaryota</taxon>
        <taxon>Metazoa</taxon>
        <taxon>Ecdysozoa</taxon>
        <taxon>Arthropoda</taxon>
        <taxon>Chelicerata</taxon>
        <taxon>Arachnida</taxon>
        <taxon>Araneae</taxon>
        <taxon>Araneomorphae</taxon>
        <taxon>Entelegynae</taxon>
        <taxon>Araneoidea</taxon>
        <taxon>Araneidae</taxon>
        <taxon>Caerostris</taxon>
    </lineage>
</organism>
<protein>
    <submittedName>
        <fullName evidence="1">Uncharacterized protein</fullName>
    </submittedName>
</protein>
<keyword evidence="2" id="KW-1185">Reference proteome</keyword>
<name>A0AAV4TK96_CAEEX</name>
<sequence length="103" mass="11411">MMALHYVLQVITANVYPRSGFSRIFREKKKEKEAHPPFSQRPQEQECVNVVSLMIMTVGGQLGGELFAENKTSLMTGRPKFPSFQNLAASNGFGETSVSTGRS</sequence>
<comment type="caution">
    <text evidence="1">The sequence shown here is derived from an EMBL/GenBank/DDBJ whole genome shotgun (WGS) entry which is preliminary data.</text>
</comment>
<evidence type="ECO:0000313" key="1">
    <source>
        <dbReference type="EMBL" id="GIY45207.1"/>
    </source>
</evidence>
<gene>
    <name evidence="1" type="ORF">CEXT_498611</name>
</gene>
<evidence type="ECO:0000313" key="2">
    <source>
        <dbReference type="Proteomes" id="UP001054945"/>
    </source>
</evidence>
<reference evidence="1 2" key="1">
    <citation type="submission" date="2021-06" db="EMBL/GenBank/DDBJ databases">
        <title>Caerostris extrusa draft genome.</title>
        <authorList>
            <person name="Kono N."/>
            <person name="Arakawa K."/>
        </authorList>
    </citation>
    <scope>NUCLEOTIDE SEQUENCE [LARGE SCALE GENOMIC DNA]</scope>
</reference>
<dbReference type="AlphaFoldDB" id="A0AAV4TK96"/>
<dbReference type="EMBL" id="BPLR01011243">
    <property type="protein sequence ID" value="GIY45207.1"/>
    <property type="molecule type" value="Genomic_DNA"/>
</dbReference>
<proteinExistence type="predicted"/>
<accession>A0AAV4TK96</accession>